<dbReference type="PROSITE" id="PS50901">
    <property type="entry name" value="FTSK"/>
    <property type="match status" value="1"/>
</dbReference>
<dbReference type="AlphaFoldDB" id="A0A6V8K866"/>
<keyword evidence="5" id="KW-0472">Membrane</keyword>
<dbReference type="GO" id="GO:0003677">
    <property type="term" value="F:DNA binding"/>
    <property type="evidence" value="ECO:0007669"/>
    <property type="project" value="InterPro"/>
</dbReference>
<name>A0A6V8K866_9ACTN</name>
<accession>A0A6V8K866</accession>
<organism evidence="7 8">
    <name type="scientific">Phytohabitans houttuyneae</name>
    <dbReference type="NCBI Taxonomy" id="1076126"/>
    <lineage>
        <taxon>Bacteria</taxon>
        <taxon>Bacillati</taxon>
        <taxon>Actinomycetota</taxon>
        <taxon>Actinomycetes</taxon>
        <taxon>Micromonosporales</taxon>
        <taxon>Micromonosporaceae</taxon>
    </lineage>
</organism>
<keyword evidence="8" id="KW-1185">Reference proteome</keyword>
<feature type="transmembrane region" description="Helical" evidence="5">
    <location>
        <begin position="26"/>
        <end position="49"/>
    </location>
</feature>
<evidence type="ECO:0000256" key="3">
    <source>
        <dbReference type="PROSITE-ProRule" id="PRU00289"/>
    </source>
</evidence>
<evidence type="ECO:0000259" key="6">
    <source>
        <dbReference type="PROSITE" id="PS50901"/>
    </source>
</evidence>
<evidence type="ECO:0000313" key="8">
    <source>
        <dbReference type="Proteomes" id="UP000482800"/>
    </source>
</evidence>
<reference evidence="7 8" key="1">
    <citation type="submission" date="2020-03" db="EMBL/GenBank/DDBJ databases">
        <title>Whole genome shotgun sequence of Phytohabitans houttuyneae NBRC 108639.</title>
        <authorList>
            <person name="Komaki H."/>
            <person name="Tamura T."/>
        </authorList>
    </citation>
    <scope>NUCLEOTIDE SEQUENCE [LARGE SCALE GENOMIC DNA]</scope>
    <source>
        <strain evidence="7 8">NBRC 108639</strain>
    </source>
</reference>
<dbReference type="Gene3D" id="3.40.50.300">
    <property type="entry name" value="P-loop containing nucleotide triphosphate hydrolases"/>
    <property type="match status" value="1"/>
</dbReference>
<keyword evidence="1 3" id="KW-0547">Nucleotide-binding</keyword>
<feature type="region of interest" description="Disordered" evidence="4">
    <location>
        <begin position="510"/>
        <end position="557"/>
    </location>
</feature>
<dbReference type="InterPro" id="IPR027417">
    <property type="entry name" value="P-loop_NTPase"/>
</dbReference>
<feature type="transmembrane region" description="Helical" evidence="5">
    <location>
        <begin position="142"/>
        <end position="159"/>
    </location>
</feature>
<feature type="region of interest" description="Disordered" evidence="4">
    <location>
        <begin position="605"/>
        <end position="629"/>
    </location>
</feature>
<dbReference type="InterPro" id="IPR002543">
    <property type="entry name" value="FtsK_dom"/>
</dbReference>
<dbReference type="SUPFAM" id="SSF52540">
    <property type="entry name" value="P-loop containing nucleoside triphosphate hydrolases"/>
    <property type="match status" value="1"/>
</dbReference>
<evidence type="ECO:0000256" key="5">
    <source>
        <dbReference type="SAM" id="Phobius"/>
    </source>
</evidence>
<keyword evidence="5" id="KW-1133">Transmembrane helix</keyword>
<sequence length="629" mass="68757">MARYRRRWGYYRHDPYFWPYGYERTITGMVVGAVIGAIGTIIGSLAGAAWRYRSELAPLAVAGVVAWCAQWTHSNTPKVWPFIAAGTIAAVAVLAAFPARWRRLPWPWLSRGIERAYIALCVAIGGGWVAAATHAGIDAAPLPWLALAGTVLCAVPWWTHRRRRAKVRVERVLETWPDVADAAGLAGTRAVSAVVDAWGWTARIALPRGRTAGEVVAAVPAVESGLGAAPGTVRAEPDPRRADRAYLRVLDSDPHAVPIPYPRPAAGTASIHKPIPLGLFDDGTTVAVRFLRRNALIGGVTDSGKSGLLNVILGYLAQCPDVAIWGIDLKGGMELAPWAPVMPRFAATPEKAVAFLAAAVDEIKLREAEQVARGERVWEPTADRPALVIIIDEYVELPEAAHQHADTIARLGRAVAVNLIVATQRPTQKAMTNNAVRSQMDIRICLRVRERRDVTLILGDGMLSAGWHAHKLDLPGKFYVSAREPQFRTPRPARGYYITVTDIVRVVDEHGTYTPHPGPSHTDEPDDEIDTDTPDTNTDEPVPESDGHPPNGNRVAVIERPPTPERLLLDALRNAPEQGITVPELAQTTGKPRRWVYRRLQQFTSTGHAEQVSWGHWRTPPPPTETDPG</sequence>
<feature type="transmembrane region" description="Helical" evidence="5">
    <location>
        <begin position="117"/>
        <end position="136"/>
    </location>
</feature>
<dbReference type="PANTHER" id="PTHR22683">
    <property type="entry name" value="SPORULATION PROTEIN RELATED"/>
    <property type="match status" value="1"/>
</dbReference>
<comment type="caution">
    <text evidence="7">The sequence shown here is derived from an EMBL/GenBank/DDBJ whole genome shotgun (WGS) entry which is preliminary data.</text>
</comment>
<evidence type="ECO:0000256" key="1">
    <source>
        <dbReference type="ARBA" id="ARBA00022741"/>
    </source>
</evidence>
<feature type="compositionally biased region" description="Pro residues" evidence="4">
    <location>
        <begin position="619"/>
        <end position="629"/>
    </location>
</feature>
<feature type="domain" description="FtsK" evidence="6">
    <location>
        <begin position="272"/>
        <end position="455"/>
    </location>
</feature>
<dbReference type="EMBL" id="BLPF01000001">
    <property type="protein sequence ID" value="GFJ78319.1"/>
    <property type="molecule type" value="Genomic_DNA"/>
</dbReference>
<evidence type="ECO:0000313" key="7">
    <source>
        <dbReference type="EMBL" id="GFJ78319.1"/>
    </source>
</evidence>
<dbReference type="PANTHER" id="PTHR22683:SF41">
    <property type="entry name" value="DNA TRANSLOCASE FTSK"/>
    <property type="match status" value="1"/>
</dbReference>
<feature type="binding site" evidence="3">
    <location>
        <begin position="299"/>
        <end position="306"/>
    </location>
    <ligand>
        <name>ATP</name>
        <dbReference type="ChEBI" id="CHEBI:30616"/>
    </ligand>
</feature>
<keyword evidence="5" id="KW-0812">Transmembrane</keyword>
<dbReference type="Pfam" id="PF01580">
    <property type="entry name" value="FtsK_SpoIIIE"/>
    <property type="match status" value="1"/>
</dbReference>
<evidence type="ECO:0000256" key="2">
    <source>
        <dbReference type="ARBA" id="ARBA00022840"/>
    </source>
</evidence>
<dbReference type="GO" id="GO:0005524">
    <property type="term" value="F:ATP binding"/>
    <property type="evidence" value="ECO:0007669"/>
    <property type="project" value="UniProtKB-UniRule"/>
</dbReference>
<keyword evidence="2 3" id="KW-0067">ATP-binding</keyword>
<dbReference type="Proteomes" id="UP000482800">
    <property type="component" value="Unassembled WGS sequence"/>
</dbReference>
<feature type="compositionally biased region" description="Acidic residues" evidence="4">
    <location>
        <begin position="524"/>
        <end position="543"/>
    </location>
</feature>
<feature type="transmembrane region" description="Helical" evidence="5">
    <location>
        <begin position="79"/>
        <end position="97"/>
    </location>
</feature>
<evidence type="ECO:0000256" key="4">
    <source>
        <dbReference type="SAM" id="MobiDB-lite"/>
    </source>
</evidence>
<reference evidence="7 8" key="2">
    <citation type="submission" date="2020-03" db="EMBL/GenBank/DDBJ databases">
        <authorList>
            <person name="Ichikawa N."/>
            <person name="Kimura A."/>
            <person name="Kitahashi Y."/>
            <person name="Uohara A."/>
        </authorList>
    </citation>
    <scope>NUCLEOTIDE SEQUENCE [LARGE SCALE GENOMIC DNA]</scope>
    <source>
        <strain evidence="7 8">NBRC 108639</strain>
    </source>
</reference>
<dbReference type="InterPro" id="IPR050206">
    <property type="entry name" value="FtsK/SpoIIIE/SftA"/>
</dbReference>
<proteinExistence type="predicted"/>
<gene>
    <name evidence="7" type="ORF">Phou_024990</name>
</gene>
<protein>
    <recommendedName>
        <fullName evidence="6">FtsK domain-containing protein</fullName>
    </recommendedName>
</protein>